<accession>A0A0H5QX66</accession>
<reference evidence="1 2" key="1">
    <citation type="submission" date="2014-11" db="EMBL/GenBank/DDBJ databases">
        <authorList>
            <person name="Diene M.Seydina."/>
        </authorList>
    </citation>
    <scope>NUCLEOTIDE SEQUENCE [LARGE SCALE GENOMIC DNA]</scope>
    <source>
        <strain evidence="1 2">Neisseria meningitidis CHUV</strain>
    </source>
</reference>
<feature type="non-terminal residue" evidence="1">
    <location>
        <position position="1"/>
    </location>
</feature>
<dbReference type="AlphaFoldDB" id="A0A0H5QX66"/>
<protein>
    <submittedName>
        <fullName evidence="1">Uncharacterized protein</fullName>
    </submittedName>
</protein>
<sequence length="44" mass="4875">VGSLPGSLLYCSDNRGNIPITLTTSFFDIFLAFQFKIQNHTAII</sequence>
<dbReference type="Proteomes" id="UP000182715">
    <property type="component" value="Unassembled WGS sequence"/>
</dbReference>
<proteinExistence type="predicted"/>
<organism evidence="1 2">
    <name type="scientific">Neisseria meningitidis serogroup B</name>
    <dbReference type="NCBI Taxonomy" id="491"/>
    <lineage>
        <taxon>Bacteria</taxon>
        <taxon>Pseudomonadati</taxon>
        <taxon>Pseudomonadota</taxon>
        <taxon>Betaproteobacteria</taxon>
        <taxon>Neisseriales</taxon>
        <taxon>Neisseriaceae</taxon>
        <taxon>Neisseria</taxon>
    </lineage>
</organism>
<dbReference type="EMBL" id="CVTF01000124">
    <property type="protein sequence ID" value="CRZ00188.1"/>
    <property type="molecule type" value="Genomic_DNA"/>
</dbReference>
<name>A0A0H5QX66_NEIMI</name>
<evidence type="ECO:0000313" key="2">
    <source>
        <dbReference type="Proteomes" id="UP000182715"/>
    </source>
</evidence>
<evidence type="ECO:0000313" key="1">
    <source>
        <dbReference type="EMBL" id="CRZ00188.1"/>
    </source>
</evidence>